<proteinExistence type="inferred from homology"/>
<dbReference type="Proteomes" id="UP000078046">
    <property type="component" value="Unassembled WGS sequence"/>
</dbReference>
<evidence type="ECO:0000313" key="7">
    <source>
        <dbReference type="EMBL" id="OAF68408.1"/>
    </source>
</evidence>
<comment type="similarity">
    <text evidence="2">Belongs to the aerobic coproporphyrinogen-III oxidase family.</text>
</comment>
<dbReference type="GO" id="GO:0004109">
    <property type="term" value="F:coproporphyrinogen oxidase activity"/>
    <property type="evidence" value="ECO:0007669"/>
    <property type="project" value="UniProtKB-EC"/>
</dbReference>
<comment type="caution">
    <text evidence="7">The sequence shown here is derived from an EMBL/GenBank/DDBJ whole genome shotgun (WGS) entry which is preliminary data.</text>
</comment>
<name>A0A177B2A9_9BILA</name>
<keyword evidence="5" id="KW-0560">Oxidoreductase</keyword>
<protein>
    <recommendedName>
        <fullName evidence="4">coproporphyrinogen oxidase</fullName>
        <ecNumber evidence="4">1.3.3.3</ecNumber>
    </recommendedName>
</protein>
<sequence length="69" mass="8296">YGHYVEFNLLFDRGTKFGLSMDNPKVENILVSLPPEPKWIHEYTPTQERHKLIFAYLKESQPWINFDEK</sequence>
<evidence type="ECO:0000256" key="3">
    <source>
        <dbReference type="ARBA" id="ARBA00011738"/>
    </source>
</evidence>
<feature type="non-terminal residue" evidence="7">
    <location>
        <position position="1"/>
    </location>
</feature>
<dbReference type="InterPro" id="IPR001260">
    <property type="entry name" value="Coprogen_oxidase_aer"/>
</dbReference>
<evidence type="ECO:0000313" key="8">
    <source>
        <dbReference type="Proteomes" id="UP000078046"/>
    </source>
</evidence>
<dbReference type="GO" id="GO:0005737">
    <property type="term" value="C:cytoplasm"/>
    <property type="evidence" value="ECO:0007669"/>
    <property type="project" value="TreeGrafter"/>
</dbReference>
<dbReference type="Pfam" id="PF01218">
    <property type="entry name" value="Coprogen_oxidas"/>
    <property type="match status" value="1"/>
</dbReference>
<evidence type="ECO:0000256" key="5">
    <source>
        <dbReference type="ARBA" id="ARBA00023002"/>
    </source>
</evidence>
<gene>
    <name evidence="7" type="ORF">A3Q56_03866</name>
</gene>
<dbReference type="AlphaFoldDB" id="A0A177B2A9"/>
<dbReference type="SUPFAM" id="SSF102886">
    <property type="entry name" value="Coproporphyrinogen III oxidase"/>
    <property type="match status" value="1"/>
</dbReference>
<evidence type="ECO:0000256" key="4">
    <source>
        <dbReference type="ARBA" id="ARBA00012869"/>
    </source>
</evidence>
<keyword evidence="6" id="KW-0627">Porphyrin biosynthesis</keyword>
<evidence type="ECO:0000256" key="6">
    <source>
        <dbReference type="ARBA" id="ARBA00023244"/>
    </source>
</evidence>
<dbReference type="UniPathway" id="UPA00251">
    <property type="reaction ID" value="UER00322"/>
</dbReference>
<dbReference type="PANTHER" id="PTHR10755:SF0">
    <property type="entry name" value="OXYGEN-DEPENDENT COPROPORPHYRINOGEN-III OXIDASE, MITOCHONDRIAL"/>
    <property type="match status" value="1"/>
</dbReference>
<reference evidence="7 8" key="1">
    <citation type="submission" date="2016-04" db="EMBL/GenBank/DDBJ databases">
        <title>The genome of Intoshia linei affirms orthonectids as highly simplified spiralians.</title>
        <authorList>
            <person name="Mikhailov K.V."/>
            <person name="Slusarev G.S."/>
            <person name="Nikitin M.A."/>
            <person name="Logacheva M.D."/>
            <person name="Penin A."/>
            <person name="Aleoshin V."/>
            <person name="Panchin Y.V."/>
        </authorList>
    </citation>
    <scope>NUCLEOTIDE SEQUENCE [LARGE SCALE GENOMIC DNA]</scope>
    <source>
        <strain evidence="7">Intl2013</strain>
        <tissue evidence="7">Whole animal</tissue>
    </source>
</reference>
<evidence type="ECO:0000256" key="1">
    <source>
        <dbReference type="ARBA" id="ARBA00005168"/>
    </source>
</evidence>
<evidence type="ECO:0000256" key="2">
    <source>
        <dbReference type="ARBA" id="ARBA00010644"/>
    </source>
</evidence>
<dbReference type="Gene3D" id="3.40.1500.10">
    <property type="entry name" value="Coproporphyrinogen III oxidase, aerobic"/>
    <property type="match status" value="1"/>
</dbReference>
<organism evidence="7 8">
    <name type="scientific">Intoshia linei</name>
    <dbReference type="NCBI Taxonomy" id="1819745"/>
    <lineage>
        <taxon>Eukaryota</taxon>
        <taxon>Metazoa</taxon>
        <taxon>Spiralia</taxon>
        <taxon>Lophotrochozoa</taxon>
        <taxon>Mesozoa</taxon>
        <taxon>Orthonectida</taxon>
        <taxon>Rhopaluridae</taxon>
        <taxon>Intoshia</taxon>
    </lineage>
</organism>
<dbReference type="EMBL" id="LWCA01000450">
    <property type="protein sequence ID" value="OAF68408.1"/>
    <property type="molecule type" value="Genomic_DNA"/>
</dbReference>
<dbReference type="GO" id="GO:0006782">
    <property type="term" value="P:protoporphyrinogen IX biosynthetic process"/>
    <property type="evidence" value="ECO:0007669"/>
    <property type="project" value="UniProtKB-UniPathway"/>
</dbReference>
<comment type="subunit">
    <text evidence="3">Homodimer.</text>
</comment>
<dbReference type="PANTHER" id="PTHR10755">
    <property type="entry name" value="COPROPORPHYRINOGEN III OXIDASE, MITOCHONDRIAL"/>
    <property type="match status" value="1"/>
</dbReference>
<dbReference type="OrthoDB" id="15318at2759"/>
<accession>A0A177B2A9</accession>
<comment type="pathway">
    <text evidence="1">Porphyrin-containing compound metabolism; protoporphyrin-IX biosynthesis; protoporphyrinogen-IX from coproporphyrinogen-III (O2 route): step 1/1.</text>
</comment>
<dbReference type="EC" id="1.3.3.3" evidence="4"/>
<dbReference type="InterPro" id="IPR036406">
    <property type="entry name" value="Coprogen_oxidase_aer_sf"/>
</dbReference>
<keyword evidence="8" id="KW-1185">Reference proteome</keyword>